<feature type="transmembrane region" description="Helical" evidence="1">
    <location>
        <begin position="992"/>
        <end position="1013"/>
    </location>
</feature>
<proteinExistence type="predicted"/>
<keyword evidence="1" id="KW-0472">Membrane</keyword>
<evidence type="ECO:0000313" key="3">
    <source>
        <dbReference type="Proteomes" id="UP000663193"/>
    </source>
</evidence>
<dbReference type="VEuPathDB" id="FungiDB:JI435_087310"/>
<keyword evidence="1" id="KW-0812">Transmembrane</keyword>
<feature type="transmembrane region" description="Helical" evidence="1">
    <location>
        <begin position="1052"/>
        <end position="1072"/>
    </location>
</feature>
<organism evidence="2 3">
    <name type="scientific">Phaeosphaeria nodorum (strain SN15 / ATCC MYA-4574 / FGSC 10173)</name>
    <name type="common">Glume blotch fungus</name>
    <name type="synonym">Parastagonospora nodorum</name>
    <dbReference type="NCBI Taxonomy" id="321614"/>
    <lineage>
        <taxon>Eukaryota</taxon>
        <taxon>Fungi</taxon>
        <taxon>Dikarya</taxon>
        <taxon>Ascomycota</taxon>
        <taxon>Pezizomycotina</taxon>
        <taxon>Dothideomycetes</taxon>
        <taxon>Pleosporomycetidae</taxon>
        <taxon>Pleosporales</taxon>
        <taxon>Pleosporineae</taxon>
        <taxon>Phaeosphaeriaceae</taxon>
        <taxon>Parastagonospora</taxon>
    </lineage>
</organism>
<dbReference type="EMBL" id="CP069029">
    <property type="protein sequence ID" value="QRC97490.1"/>
    <property type="molecule type" value="Genomic_DNA"/>
</dbReference>
<evidence type="ECO:0008006" key="4">
    <source>
        <dbReference type="Google" id="ProtNLM"/>
    </source>
</evidence>
<accession>A0A7U2F6M8</accession>
<dbReference type="Proteomes" id="UP000663193">
    <property type="component" value="Chromosome 7"/>
</dbReference>
<evidence type="ECO:0000256" key="1">
    <source>
        <dbReference type="SAM" id="Phobius"/>
    </source>
</evidence>
<gene>
    <name evidence="2" type="ORF">JI435_087310</name>
</gene>
<dbReference type="OrthoDB" id="2426273at2759"/>
<feature type="transmembrane region" description="Helical" evidence="1">
    <location>
        <begin position="1025"/>
        <end position="1046"/>
    </location>
</feature>
<name>A0A7U2F6M8_PHANO</name>
<reference evidence="3" key="1">
    <citation type="journal article" date="2021" name="BMC Genomics">
        <title>Chromosome-level genome assembly and manually-curated proteome of model necrotroph Parastagonospora nodorum Sn15 reveals a genome-wide trove of candidate effector homologs, and redundancy of virulence-related functions within an accessory chromosome.</title>
        <authorList>
            <person name="Bertazzoni S."/>
            <person name="Jones D.A.B."/>
            <person name="Phan H.T."/>
            <person name="Tan K.-C."/>
            <person name="Hane J.K."/>
        </authorList>
    </citation>
    <scope>NUCLEOTIDE SEQUENCE [LARGE SCALE GENOMIC DNA]</scope>
    <source>
        <strain evidence="3">SN15 / ATCC MYA-4574 / FGSC 10173)</strain>
    </source>
</reference>
<keyword evidence="1" id="KW-1133">Transmembrane helix</keyword>
<dbReference type="PANTHER" id="PTHR39596">
    <property type="match status" value="1"/>
</dbReference>
<keyword evidence="3" id="KW-1185">Reference proteome</keyword>
<dbReference type="PANTHER" id="PTHR39596:SF2">
    <property type="entry name" value="HET DOMAIN PROTEIN (AFU_ORTHOLOGUE AFUA_1G17550)-RELATED"/>
    <property type="match status" value="1"/>
</dbReference>
<protein>
    <recommendedName>
        <fullName evidence="4">Heterokaryon incompatibility domain-containing protein</fullName>
    </recommendedName>
</protein>
<feature type="transmembrane region" description="Helical" evidence="1">
    <location>
        <begin position="959"/>
        <end position="980"/>
    </location>
</feature>
<dbReference type="AlphaFoldDB" id="A0A7U2F6M8"/>
<sequence length="1084" mass="121482">MDFVEPPLGGEAVEVPLVTSTVMGPDDDEWLKFRNQCPFLDDFGTLDIISSQGKIAEFIQSWLYFGLLAVLSNKVITGRDFSTSGKHWSKVVSSDLVASTLVDMKLTVLRMPRDECMNALRRHKTLLVEAEVAARWVESHFFRSSSELIDLIILSVKVLIETISTSYDCAHNNMFEHLCGTSLQWYDTAKSGGDHSKAADRALESKMMENGWCLHQTYKVLSTFSYQTAYYFARLPRPRSAGLGHELCTEKSCKGWDSKPNHTNARHATETCTCPTISISSVDVAKVIRSGQIPLVSIEEDAHGSLTLKLHTRKRSSKYVAISHVWADGLGNAFENGLPACQLRMLQTYLGQISSDRSPWSAFAKSKGSTLFWMDTLCIPVQLAPPAVPFSNEDLKDIKGKAIDKMSMVYSSSSHTLVLDAEMRTIPVSADHATKLAYSQCCGWTTRSWTLQEGCLPPLTVYALADGVYSEEARRFGQQFSFKVNYAIRIAFLLLGKRFATPSLVMASRGLTPDAVARCFDFSVHRNIWTSFSTRYFSIWDTYNRYTSGRQTIQDRNKYALIWNELLDRSSSQPADTPAIFANLLGTSAYEVLKRETEQERVALIIRQQKVLPVEILFNTGPRLQERLHEQGSRLSASSQPQHLTSLGNAPEESIGLLNLSDPQTKSFRNGWVPAVIGGDRISEPLLGQHFLQVLNNCLQVYETGEERHAYMYTTAGYYLPTSKFVLNFKCQTTDDELTACARDMLIAVDRVDDLTMRSDPEESGETVMGHCFMYDPGSLLAMSAGLVEFAQGSHLVILSRSEGRATTLYSSPIRFFSISKKQQSSEGIPTIKCECNIHSSKEFVDILYDAEDLGPLLTPSSKSPGQIFLDHWIDPIAIFLAHSYISSGLRPYIGTLRPKLDTLAWFIMPLLVYLYQKKIVKRAAKQLFLEPLNDRGQQNLAISGSWTRRIRRQIDAAIVSYWSIILVGPIIDGLFFLALKGSEGKNCVIRSKLNLFVSVTYVSYWYLLVGFSGTKGWGRKFTGWYFYVLVALLCASATHDLVVFGPTTNVLTKYAMLCLNMFGVVWISRYLGKGERRQKPAGT</sequence>
<evidence type="ECO:0000313" key="2">
    <source>
        <dbReference type="EMBL" id="QRC97490.1"/>
    </source>
</evidence>
<feature type="transmembrane region" description="Helical" evidence="1">
    <location>
        <begin position="897"/>
        <end position="916"/>
    </location>
</feature>